<dbReference type="RefSeq" id="WP_101342867.1">
    <property type="nucleotide sequence ID" value="NZ_PJAI02000007.1"/>
</dbReference>
<dbReference type="InterPro" id="IPR034242">
    <property type="entry name" value="MauL"/>
</dbReference>
<gene>
    <name evidence="1" type="ORF">CWS31_008140</name>
</gene>
<dbReference type="EMBL" id="PJAI02000007">
    <property type="protein sequence ID" value="TYK65908.1"/>
    <property type="molecule type" value="Genomic_DNA"/>
</dbReference>
<dbReference type="Gene3D" id="2.60.40.420">
    <property type="entry name" value="Cupredoxins - blue copper proteins"/>
    <property type="match status" value="1"/>
</dbReference>
<evidence type="ECO:0000313" key="1">
    <source>
        <dbReference type="EMBL" id="TYK65908.1"/>
    </source>
</evidence>
<comment type="caution">
    <text evidence="1">The sequence shown here is derived from an EMBL/GenBank/DDBJ whole genome shotgun (WGS) entry which is preliminary data.</text>
</comment>
<dbReference type="CDD" id="cd04221">
    <property type="entry name" value="MauL"/>
    <property type="match status" value="1"/>
</dbReference>
<dbReference type="SUPFAM" id="SSF49503">
    <property type="entry name" value="Cupredoxins"/>
    <property type="match status" value="1"/>
</dbReference>
<keyword evidence="2" id="KW-1185">Reference proteome</keyword>
<sequence length="234" mass="26265">MKIPRDNPKRTTLITLVFKLIMTLAFCTLVLSNSAFSQTKIKVVDQNNSPLSNAIIEFVIDQPSVDKPHTGSTYVMDQVNKEFSPEVLIVPVNNLVSFPNSDDIRHHVYSFSPAKTFELKLYAGKPKSPIAFDNTGVVVMGCNIHDSMVGYIYVTDKQQSYMTDEQGEVVLTQNNIVLNTQLQVWHAGNSKGVDQHTIFTINQAMLKQDEITLMINVISPEPRDSFAELVVHEH</sequence>
<dbReference type="InterPro" id="IPR008972">
    <property type="entry name" value="Cupredoxin"/>
</dbReference>
<protein>
    <submittedName>
        <fullName evidence="1">Methylamine utilization protein</fullName>
    </submittedName>
</protein>
<name>A0ABY3MXH7_9GAMM</name>
<proteinExistence type="predicted"/>
<dbReference type="Proteomes" id="UP000815846">
    <property type="component" value="Unassembled WGS sequence"/>
</dbReference>
<organism evidence="1 2">
    <name type="scientific">Colwellia echini</name>
    <dbReference type="NCBI Taxonomy" id="1982103"/>
    <lineage>
        <taxon>Bacteria</taxon>
        <taxon>Pseudomonadati</taxon>
        <taxon>Pseudomonadota</taxon>
        <taxon>Gammaproteobacteria</taxon>
        <taxon>Alteromonadales</taxon>
        <taxon>Colwelliaceae</taxon>
        <taxon>Colwellia</taxon>
    </lineage>
</organism>
<reference evidence="1 2" key="1">
    <citation type="submission" date="2019-08" db="EMBL/GenBank/DDBJ databases">
        <title>Microbe sample from Colwellia echini.</title>
        <authorList>
            <person name="Christiansen L."/>
            <person name="Pathiraja D."/>
            <person name="Schultz-Johansen M."/>
            <person name="Choi I.-G."/>
            <person name="Stougaard P."/>
        </authorList>
    </citation>
    <scope>NUCLEOTIDE SEQUENCE [LARGE SCALE GENOMIC DNA]</scope>
    <source>
        <strain evidence="1 2">A3</strain>
    </source>
</reference>
<evidence type="ECO:0000313" key="2">
    <source>
        <dbReference type="Proteomes" id="UP000815846"/>
    </source>
</evidence>
<accession>A0ABY3MXH7</accession>